<reference evidence="1 2" key="1">
    <citation type="journal article" date="2023" name="Nucleic Acids Res.">
        <title>The hologenome of Daphnia magna reveals possible DNA methylation and microbiome-mediated evolution of the host genome.</title>
        <authorList>
            <person name="Chaturvedi A."/>
            <person name="Li X."/>
            <person name="Dhandapani V."/>
            <person name="Marshall H."/>
            <person name="Kissane S."/>
            <person name="Cuenca-Cambronero M."/>
            <person name="Asole G."/>
            <person name="Calvet F."/>
            <person name="Ruiz-Romero M."/>
            <person name="Marangio P."/>
            <person name="Guigo R."/>
            <person name="Rago D."/>
            <person name="Mirbahai L."/>
            <person name="Eastwood N."/>
            <person name="Colbourne J.K."/>
            <person name="Zhou J."/>
            <person name="Mallon E."/>
            <person name="Orsini L."/>
        </authorList>
    </citation>
    <scope>NUCLEOTIDE SEQUENCE [LARGE SCALE GENOMIC DNA]</scope>
    <source>
        <strain evidence="1">LRV0_1</strain>
    </source>
</reference>
<sequence length="99" mass="11312">MAASRHISAQVSEREFFHRASLWHYGKKKVSGLTLPNPPYDDFAPKPPYLALKSPNEVCMKANQATLSFDLMLNFWLIFISAPDFVFESRAPYTSVMNK</sequence>
<comment type="caution">
    <text evidence="1">The sequence shown here is derived from an EMBL/GenBank/DDBJ whole genome shotgun (WGS) entry which is preliminary data.</text>
</comment>
<name>A0ABQ9ZLE0_9CRUS</name>
<gene>
    <name evidence="1" type="ORF">OUZ56_026021</name>
</gene>
<evidence type="ECO:0000313" key="2">
    <source>
        <dbReference type="Proteomes" id="UP001234178"/>
    </source>
</evidence>
<dbReference type="EMBL" id="JAOYFB010000004">
    <property type="protein sequence ID" value="KAK4013466.1"/>
    <property type="molecule type" value="Genomic_DNA"/>
</dbReference>
<proteinExistence type="predicted"/>
<organism evidence="1 2">
    <name type="scientific">Daphnia magna</name>
    <dbReference type="NCBI Taxonomy" id="35525"/>
    <lineage>
        <taxon>Eukaryota</taxon>
        <taxon>Metazoa</taxon>
        <taxon>Ecdysozoa</taxon>
        <taxon>Arthropoda</taxon>
        <taxon>Crustacea</taxon>
        <taxon>Branchiopoda</taxon>
        <taxon>Diplostraca</taxon>
        <taxon>Cladocera</taxon>
        <taxon>Anomopoda</taxon>
        <taxon>Daphniidae</taxon>
        <taxon>Daphnia</taxon>
    </lineage>
</organism>
<protein>
    <submittedName>
        <fullName evidence="1">Uncharacterized protein</fullName>
    </submittedName>
</protein>
<keyword evidence="2" id="KW-1185">Reference proteome</keyword>
<dbReference type="Proteomes" id="UP001234178">
    <property type="component" value="Unassembled WGS sequence"/>
</dbReference>
<accession>A0ABQ9ZLE0</accession>
<evidence type="ECO:0000313" key="1">
    <source>
        <dbReference type="EMBL" id="KAK4013466.1"/>
    </source>
</evidence>